<dbReference type="AlphaFoldDB" id="A0A2V4C2N7"/>
<sequence>MSQKCVIFDMDGVICHTNPHHVVAFEAFFNKYQIPYTHEEFEEHMYGKHNGYIMTHFFKRPVAGEELAKLEFEKEAMFREIYKDKVETIPHYLKFLEELKSKGFKTAVATSAPRANLDLIISALQIEDKMNSMMSSEDVKHHKPDPEVYLKSAERVGVSPSDCVVFEDSFSGASAAINAGMKVVGVLSTHTKEQLPPCDFYINDYSEVNVDKIIELLNFNK</sequence>
<dbReference type="Gene3D" id="3.40.50.1000">
    <property type="entry name" value="HAD superfamily/HAD-like"/>
    <property type="match status" value="1"/>
</dbReference>
<evidence type="ECO:0000256" key="5">
    <source>
        <dbReference type="ARBA" id="ARBA00023277"/>
    </source>
</evidence>
<keyword evidence="5" id="KW-0119">Carbohydrate metabolism</keyword>
<dbReference type="InterPro" id="IPR023198">
    <property type="entry name" value="PGP-like_dom2"/>
</dbReference>
<evidence type="ECO:0000313" key="6">
    <source>
        <dbReference type="EMBL" id="PXY45227.1"/>
    </source>
</evidence>
<dbReference type="InterPro" id="IPR006439">
    <property type="entry name" value="HAD-SF_hydro_IA"/>
</dbReference>
<gene>
    <name evidence="6" type="ORF">DMB68_11075</name>
</gene>
<name>A0A2V4C2N7_9FLAO</name>
<dbReference type="InterPro" id="IPR051600">
    <property type="entry name" value="Beta-PGM-like"/>
</dbReference>
<dbReference type="EMBL" id="QJHL01000002">
    <property type="protein sequence ID" value="PXY45227.1"/>
    <property type="molecule type" value="Genomic_DNA"/>
</dbReference>
<evidence type="ECO:0000256" key="3">
    <source>
        <dbReference type="ARBA" id="ARBA00022723"/>
    </source>
</evidence>
<dbReference type="NCBIfam" id="TIGR01509">
    <property type="entry name" value="HAD-SF-IA-v3"/>
    <property type="match status" value="1"/>
</dbReference>
<keyword evidence="7" id="KW-1185">Reference proteome</keyword>
<comment type="similarity">
    <text evidence="2">Belongs to the HAD-like hydrolase superfamily. CbbY/CbbZ/Gph/YieH family.</text>
</comment>
<dbReference type="PRINTS" id="PR00413">
    <property type="entry name" value="HADHALOGNASE"/>
</dbReference>
<proteinExistence type="inferred from homology"/>
<evidence type="ECO:0000256" key="4">
    <source>
        <dbReference type="ARBA" id="ARBA00022842"/>
    </source>
</evidence>
<protein>
    <submittedName>
        <fullName evidence="6">Haloacid dehalogenase</fullName>
    </submittedName>
</protein>
<dbReference type="RefSeq" id="WP_110346733.1">
    <property type="nucleotide sequence ID" value="NZ_QJHL01000002.1"/>
</dbReference>
<reference evidence="6 7" key="1">
    <citation type="submission" date="2018-05" db="EMBL/GenBank/DDBJ databases">
        <title>Flavobacterium sp. strain IMCC34758, incomplete genome.</title>
        <authorList>
            <person name="Joung Y."/>
        </authorList>
    </citation>
    <scope>NUCLEOTIDE SEQUENCE [LARGE SCALE GENOMIC DNA]</scope>
    <source>
        <strain evidence="6 7">IMCC34758</strain>
    </source>
</reference>
<dbReference type="SFLD" id="SFLDS00003">
    <property type="entry name" value="Haloacid_Dehalogenase"/>
    <property type="match status" value="1"/>
</dbReference>
<keyword evidence="3" id="KW-0479">Metal-binding</keyword>
<dbReference type="SFLD" id="SFLDG01129">
    <property type="entry name" value="C1.5:_HAD__Beta-PGM__Phosphata"/>
    <property type="match status" value="1"/>
</dbReference>
<evidence type="ECO:0000256" key="1">
    <source>
        <dbReference type="ARBA" id="ARBA00001946"/>
    </source>
</evidence>
<dbReference type="Pfam" id="PF13419">
    <property type="entry name" value="HAD_2"/>
    <property type="match status" value="1"/>
</dbReference>
<accession>A0A2V4C2N7</accession>
<organism evidence="6 7">
    <name type="scientific">Flavobacterium hydrophilum</name>
    <dbReference type="NCBI Taxonomy" id="2211445"/>
    <lineage>
        <taxon>Bacteria</taxon>
        <taxon>Pseudomonadati</taxon>
        <taxon>Bacteroidota</taxon>
        <taxon>Flavobacteriia</taxon>
        <taxon>Flavobacteriales</taxon>
        <taxon>Flavobacteriaceae</taxon>
        <taxon>Flavobacterium</taxon>
    </lineage>
</organism>
<dbReference type="InterPro" id="IPR023214">
    <property type="entry name" value="HAD_sf"/>
</dbReference>
<evidence type="ECO:0000256" key="2">
    <source>
        <dbReference type="ARBA" id="ARBA00006171"/>
    </source>
</evidence>
<dbReference type="InterPro" id="IPR041492">
    <property type="entry name" value="HAD_2"/>
</dbReference>
<dbReference type="Gene3D" id="1.10.150.240">
    <property type="entry name" value="Putative phosphatase, domain 2"/>
    <property type="match status" value="1"/>
</dbReference>
<comment type="cofactor">
    <cofactor evidence="1">
        <name>Mg(2+)</name>
        <dbReference type="ChEBI" id="CHEBI:18420"/>
    </cofactor>
</comment>
<keyword evidence="4" id="KW-0460">Magnesium</keyword>
<dbReference type="InterPro" id="IPR036412">
    <property type="entry name" value="HAD-like_sf"/>
</dbReference>
<dbReference type="SUPFAM" id="SSF56784">
    <property type="entry name" value="HAD-like"/>
    <property type="match status" value="1"/>
</dbReference>
<dbReference type="GO" id="GO:0003824">
    <property type="term" value="F:catalytic activity"/>
    <property type="evidence" value="ECO:0007669"/>
    <property type="project" value="UniProtKB-ARBA"/>
</dbReference>
<dbReference type="OrthoDB" id="9797743at2"/>
<dbReference type="PANTHER" id="PTHR46193">
    <property type="entry name" value="6-PHOSPHOGLUCONATE PHOSPHATASE"/>
    <property type="match status" value="1"/>
</dbReference>
<dbReference type="GO" id="GO:0046872">
    <property type="term" value="F:metal ion binding"/>
    <property type="evidence" value="ECO:0007669"/>
    <property type="project" value="UniProtKB-KW"/>
</dbReference>
<dbReference type="SFLD" id="SFLDG01135">
    <property type="entry name" value="C1.5.6:_HAD__Beta-PGM__Phospha"/>
    <property type="match status" value="1"/>
</dbReference>
<dbReference type="Proteomes" id="UP000247681">
    <property type="component" value="Unassembled WGS sequence"/>
</dbReference>
<dbReference type="PANTHER" id="PTHR46193:SF18">
    <property type="entry name" value="HEXITOL PHOSPHATASE B"/>
    <property type="match status" value="1"/>
</dbReference>
<evidence type="ECO:0000313" key="7">
    <source>
        <dbReference type="Proteomes" id="UP000247681"/>
    </source>
</evidence>
<comment type="caution">
    <text evidence="6">The sequence shown here is derived from an EMBL/GenBank/DDBJ whole genome shotgun (WGS) entry which is preliminary data.</text>
</comment>